<evidence type="ECO:0000313" key="2">
    <source>
        <dbReference type="EMBL" id="OXU16954.1"/>
    </source>
</evidence>
<name>A0A232EF47_9HYME</name>
<feature type="region of interest" description="Disordered" evidence="1">
    <location>
        <begin position="1"/>
        <end position="35"/>
    </location>
</feature>
<reference evidence="2 3" key="1">
    <citation type="journal article" date="2017" name="Curr. Biol.">
        <title>The Evolution of Venom by Co-option of Single-Copy Genes.</title>
        <authorList>
            <person name="Martinson E.O."/>
            <person name="Mrinalini"/>
            <person name="Kelkar Y.D."/>
            <person name="Chang C.H."/>
            <person name="Werren J.H."/>
        </authorList>
    </citation>
    <scope>NUCLEOTIDE SEQUENCE [LARGE SCALE GENOMIC DNA]</scope>
    <source>
        <strain evidence="2 3">Alberta</strain>
        <tissue evidence="2">Whole body</tissue>
    </source>
</reference>
<dbReference type="AlphaFoldDB" id="A0A232EF47"/>
<proteinExistence type="predicted"/>
<dbReference type="EMBL" id="NNAY01005139">
    <property type="protein sequence ID" value="OXU16954.1"/>
    <property type="molecule type" value="Genomic_DNA"/>
</dbReference>
<protein>
    <submittedName>
        <fullName evidence="2">Uncharacterized protein</fullName>
    </submittedName>
</protein>
<dbReference type="Proteomes" id="UP000215335">
    <property type="component" value="Unassembled WGS sequence"/>
</dbReference>
<keyword evidence="3" id="KW-1185">Reference proteome</keyword>
<comment type="caution">
    <text evidence="2">The sequence shown here is derived from an EMBL/GenBank/DDBJ whole genome shotgun (WGS) entry which is preliminary data.</text>
</comment>
<feature type="compositionally biased region" description="Polar residues" evidence="1">
    <location>
        <begin position="1"/>
        <end position="11"/>
    </location>
</feature>
<feature type="compositionally biased region" description="Polar residues" evidence="1">
    <location>
        <begin position="18"/>
        <end position="31"/>
    </location>
</feature>
<evidence type="ECO:0000256" key="1">
    <source>
        <dbReference type="SAM" id="MobiDB-lite"/>
    </source>
</evidence>
<sequence length="67" mass="7982">MSKIKNQITIKSQKHKTLQIQSHRSTDNPTSVCRHRKGYVNNPPECRIQETDASQHNVNFFRTQYRR</sequence>
<accession>A0A232EF47</accession>
<evidence type="ECO:0000313" key="3">
    <source>
        <dbReference type="Proteomes" id="UP000215335"/>
    </source>
</evidence>
<organism evidence="2 3">
    <name type="scientific">Trichomalopsis sarcophagae</name>
    <dbReference type="NCBI Taxonomy" id="543379"/>
    <lineage>
        <taxon>Eukaryota</taxon>
        <taxon>Metazoa</taxon>
        <taxon>Ecdysozoa</taxon>
        <taxon>Arthropoda</taxon>
        <taxon>Hexapoda</taxon>
        <taxon>Insecta</taxon>
        <taxon>Pterygota</taxon>
        <taxon>Neoptera</taxon>
        <taxon>Endopterygota</taxon>
        <taxon>Hymenoptera</taxon>
        <taxon>Apocrita</taxon>
        <taxon>Proctotrupomorpha</taxon>
        <taxon>Chalcidoidea</taxon>
        <taxon>Pteromalidae</taxon>
        <taxon>Pteromalinae</taxon>
        <taxon>Trichomalopsis</taxon>
    </lineage>
</organism>
<gene>
    <name evidence="2" type="ORF">TSAR_000935</name>
</gene>